<protein>
    <submittedName>
        <fullName evidence="1">Uncharacterized protein</fullName>
    </submittedName>
</protein>
<dbReference type="RefSeq" id="WP_268041787.1">
    <property type="nucleotide sequence ID" value="NZ_CP104064.1"/>
</dbReference>
<sequence>MRITPEQVVEAYKATGLKPMQGDYFPEQGCACGIGCMSRTVVGLLPEEDFDPISIMEDAFNVSHNYVVGFTRGFDNLDNKEIYGNDMKDGYADGQAAWKAVVEVGLVEGGAVDEAL</sequence>
<keyword evidence="2" id="KW-1185">Reference proteome</keyword>
<dbReference type="Proteomes" id="UP001164803">
    <property type="component" value="Chromosome"/>
</dbReference>
<proteinExistence type="predicted"/>
<dbReference type="EMBL" id="CP104064">
    <property type="protein sequence ID" value="WAH35007.1"/>
    <property type="molecule type" value="Genomic_DNA"/>
</dbReference>
<evidence type="ECO:0000313" key="2">
    <source>
        <dbReference type="Proteomes" id="UP001164803"/>
    </source>
</evidence>
<gene>
    <name evidence="1" type="ORF">NZD86_11765</name>
</gene>
<organism evidence="1 2">
    <name type="scientific">Alicyclobacillus dauci</name>
    <dbReference type="NCBI Taxonomy" id="1475485"/>
    <lineage>
        <taxon>Bacteria</taxon>
        <taxon>Bacillati</taxon>
        <taxon>Bacillota</taxon>
        <taxon>Bacilli</taxon>
        <taxon>Bacillales</taxon>
        <taxon>Alicyclobacillaceae</taxon>
        <taxon>Alicyclobacillus</taxon>
    </lineage>
</organism>
<accession>A0ABY6YWU9</accession>
<evidence type="ECO:0000313" key="1">
    <source>
        <dbReference type="EMBL" id="WAH35007.1"/>
    </source>
</evidence>
<name>A0ABY6YWU9_9BACL</name>
<reference evidence="1" key="1">
    <citation type="submission" date="2022-08" db="EMBL/GenBank/DDBJ databases">
        <title>Alicyclobacillus dauci DSM2870, complete genome.</title>
        <authorList>
            <person name="Wang Q."/>
            <person name="Cai R."/>
            <person name="Wang Z."/>
        </authorList>
    </citation>
    <scope>NUCLEOTIDE SEQUENCE</scope>
    <source>
        <strain evidence="1">DSM 28700</strain>
    </source>
</reference>